<name>A0A9W9V1B2_PENBR</name>
<dbReference type="EMBL" id="JAPZBR010000002">
    <property type="protein sequence ID" value="KAJ5362546.1"/>
    <property type="molecule type" value="Genomic_DNA"/>
</dbReference>
<dbReference type="InterPro" id="IPR036249">
    <property type="entry name" value="Thioredoxin-like_sf"/>
</dbReference>
<protein>
    <recommendedName>
        <fullName evidence="1">Thioredoxin domain-containing protein</fullName>
    </recommendedName>
</protein>
<evidence type="ECO:0000259" key="1">
    <source>
        <dbReference type="Pfam" id="PF00085"/>
    </source>
</evidence>
<organism evidence="2 3">
    <name type="scientific">Penicillium brevicompactum</name>
    <dbReference type="NCBI Taxonomy" id="5074"/>
    <lineage>
        <taxon>Eukaryota</taxon>
        <taxon>Fungi</taxon>
        <taxon>Dikarya</taxon>
        <taxon>Ascomycota</taxon>
        <taxon>Pezizomycotina</taxon>
        <taxon>Eurotiomycetes</taxon>
        <taxon>Eurotiomycetidae</taxon>
        <taxon>Eurotiales</taxon>
        <taxon>Aspergillaceae</taxon>
        <taxon>Penicillium</taxon>
    </lineage>
</organism>
<sequence length="115" mass="12470">MTVTNITSLVEFTTAIEATAGGKEPAVICFTLENSGNPQNDSCEAVYPLFDELSGQKTSLKFYKVIINQHPDVSQKAGVDTMLLPAYKVYKDGKGPVKVAQGPNPKDFFDLLAEI</sequence>
<gene>
    <name evidence="2" type="ORF">N7541_003390</name>
</gene>
<comment type="caution">
    <text evidence="2">The sequence shown here is derived from an EMBL/GenBank/DDBJ whole genome shotgun (WGS) entry which is preliminary data.</text>
</comment>
<dbReference type="Gene3D" id="3.40.30.10">
    <property type="entry name" value="Glutaredoxin"/>
    <property type="match status" value="1"/>
</dbReference>
<keyword evidence="3" id="KW-1185">Reference proteome</keyword>
<reference evidence="2" key="2">
    <citation type="journal article" date="2023" name="IMA Fungus">
        <title>Comparative genomic study of the Penicillium genus elucidates a diverse pangenome and 15 lateral gene transfer events.</title>
        <authorList>
            <person name="Petersen C."/>
            <person name="Sorensen T."/>
            <person name="Nielsen M.R."/>
            <person name="Sondergaard T.E."/>
            <person name="Sorensen J.L."/>
            <person name="Fitzpatrick D.A."/>
            <person name="Frisvad J.C."/>
            <person name="Nielsen K.L."/>
        </authorList>
    </citation>
    <scope>NUCLEOTIDE SEQUENCE</scope>
    <source>
        <strain evidence="2">IBT 35675</strain>
    </source>
</reference>
<dbReference type="Pfam" id="PF00085">
    <property type="entry name" value="Thioredoxin"/>
    <property type="match status" value="1"/>
</dbReference>
<evidence type="ECO:0000313" key="3">
    <source>
        <dbReference type="Proteomes" id="UP001148299"/>
    </source>
</evidence>
<proteinExistence type="predicted"/>
<feature type="domain" description="Thioredoxin" evidence="1">
    <location>
        <begin position="42"/>
        <end position="107"/>
    </location>
</feature>
<dbReference type="AlphaFoldDB" id="A0A9W9V1B2"/>
<dbReference type="SUPFAM" id="SSF52833">
    <property type="entry name" value="Thioredoxin-like"/>
    <property type="match status" value="1"/>
</dbReference>
<dbReference type="Proteomes" id="UP001148299">
    <property type="component" value="Unassembled WGS sequence"/>
</dbReference>
<evidence type="ECO:0000313" key="2">
    <source>
        <dbReference type="EMBL" id="KAJ5362546.1"/>
    </source>
</evidence>
<dbReference type="CDD" id="cd02947">
    <property type="entry name" value="TRX_family"/>
    <property type="match status" value="1"/>
</dbReference>
<reference evidence="2" key="1">
    <citation type="submission" date="2022-12" db="EMBL/GenBank/DDBJ databases">
        <authorList>
            <person name="Petersen C."/>
        </authorList>
    </citation>
    <scope>NUCLEOTIDE SEQUENCE</scope>
    <source>
        <strain evidence="2">IBT 35675</strain>
    </source>
</reference>
<accession>A0A9W9V1B2</accession>
<dbReference type="InterPro" id="IPR013766">
    <property type="entry name" value="Thioredoxin_domain"/>
</dbReference>